<dbReference type="InterPro" id="IPR006674">
    <property type="entry name" value="HD_domain"/>
</dbReference>
<dbReference type="Gene3D" id="1.10.3210.10">
    <property type="entry name" value="Hypothetical protein af1432"/>
    <property type="match status" value="1"/>
</dbReference>
<dbReference type="Pfam" id="PF01966">
    <property type="entry name" value="HD"/>
    <property type="match status" value="1"/>
</dbReference>
<comment type="similarity">
    <text evidence="1">Belongs to the SAMHD1 family.</text>
</comment>
<dbReference type="SUPFAM" id="SSF109604">
    <property type="entry name" value="HD-domain/PDEase-like"/>
    <property type="match status" value="1"/>
</dbReference>
<evidence type="ECO:0000313" key="3">
    <source>
        <dbReference type="EMBL" id="KAJ8307449.1"/>
    </source>
</evidence>
<evidence type="ECO:0000313" key="4">
    <source>
        <dbReference type="Proteomes" id="UP001217089"/>
    </source>
</evidence>
<dbReference type="PANTHER" id="PTHR11373:SF4">
    <property type="entry name" value="DEOXYNUCLEOSIDE TRIPHOSPHATE TRIPHOSPHOHYDROLASE SAMHD1"/>
    <property type="match status" value="1"/>
</dbReference>
<dbReference type="Proteomes" id="UP001217089">
    <property type="component" value="Unassembled WGS sequence"/>
</dbReference>
<evidence type="ECO:0000256" key="1">
    <source>
        <dbReference type="ARBA" id="ARBA00005776"/>
    </source>
</evidence>
<comment type="caution">
    <text evidence="3">The sequence shown here is derived from an EMBL/GenBank/DDBJ whole genome shotgun (WGS) entry which is preliminary data.</text>
</comment>
<organism evidence="3 4">
    <name type="scientific">Tegillarca granosa</name>
    <name type="common">Malaysian cockle</name>
    <name type="synonym">Anadara granosa</name>
    <dbReference type="NCBI Taxonomy" id="220873"/>
    <lineage>
        <taxon>Eukaryota</taxon>
        <taxon>Metazoa</taxon>
        <taxon>Spiralia</taxon>
        <taxon>Lophotrochozoa</taxon>
        <taxon>Mollusca</taxon>
        <taxon>Bivalvia</taxon>
        <taxon>Autobranchia</taxon>
        <taxon>Pteriomorphia</taxon>
        <taxon>Arcoida</taxon>
        <taxon>Arcoidea</taxon>
        <taxon>Arcidae</taxon>
        <taxon>Tegillarca</taxon>
    </lineage>
</organism>
<feature type="domain" description="HD" evidence="2">
    <location>
        <begin position="39"/>
        <end position="88"/>
    </location>
</feature>
<dbReference type="InterPro" id="IPR050135">
    <property type="entry name" value="dGTPase-like"/>
</dbReference>
<dbReference type="EMBL" id="JARBDR010000793">
    <property type="protein sequence ID" value="KAJ8307449.1"/>
    <property type="molecule type" value="Genomic_DNA"/>
</dbReference>
<accession>A0ABQ9EQE2</accession>
<gene>
    <name evidence="3" type="ORF">KUTeg_015533</name>
</gene>
<dbReference type="PANTHER" id="PTHR11373">
    <property type="entry name" value="DEOXYNUCLEOSIDE TRIPHOSPHATE TRIPHOSPHOHYDROLASE"/>
    <property type="match status" value="1"/>
</dbReference>
<evidence type="ECO:0000259" key="2">
    <source>
        <dbReference type="Pfam" id="PF01966"/>
    </source>
</evidence>
<protein>
    <recommendedName>
        <fullName evidence="2">HD domain-containing protein</fullName>
    </recommendedName>
</protein>
<name>A0ABQ9EQE2_TEGGR</name>
<reference evidence="3 4" key="1">
    <citation type="submission" date="2022-12" db="EMBL/GenBank/DDBJ databases">
        <title>Chromosome-level genome of Tegillarca granosa.</title>
        <authorList>
            <person name="Kim J."/>
        </authorList>
    </citation>
    <scope>NUCLEOTIDE SEQUENCE [LARGE SCALE GENOMIC DNA]</scope>
    <source>
        <strain evidence="3">Teg-2019</strain>
        <tissue evidence="3">Adductor muscle</tissue>
    </source>
</reference>
<proteinExistence type="inferred from homology"/>
<dbReference type="InterPro" id="IPR003607">
    <property type="entry name" value="HD/PDEase_dom"/>
</dbReference>
<sequence>MIFEPYLVKIINHPYFQRLRHIKQLQGVEHVYPGGVHTRFSHSLGVCFLAGKVLDNLKRTFETEKSRHDISDFDKKCVTIAALCHDIVVTLGQTRLGIGLKSLNPRVTLPPCTLIVMDPFPSIREVE</sequence>
<keyword evidence="4" id="KW-1185">Reference proteome</keyword>
<dbReference type="CDD" id="cd00077">
    <property type="entry name" value="HDc"/>
    <property type="match status" value="1"/>
</dbReference>